<keyword evidence="5" id="KW-0915">Sodium</keyword>
<feature type="transmembrane region" description="Helical" evidence="10">
    <location>
        <begin position="12"/>
        <end position="29"/>
    </location>
</feature>
<evidence type="ECO:0000256" key="10">
    <source>
        <dbReference type="SAM" id="Phobius"/>
    </source>
</evidence>
<keyword evidence="2" id="KW-0813">Transport</keyword>
<dbReference type="PANTHER" id="PTHR10110:SF61">
    <property type="entry name" value="SODIUM_HYDROGEN EXCHANGER 9"/>
    <property type="match status" value="1"/>
</dbReference>
<protein>
    <recommendedName>
        <fullName evidence="11">Cation/H+ exchanger transmembrane domain-containing protein</fullName>
    </recommendedName>
</protein>
<feature type="transmembrane region" description="Helical" evidence="10">
    <location>
        <begin position="192"/>
        <end position="210"/>
    </location>
</feature>
<keyword evidence="3 10" id="KW-0812">Transmembrane</keyword>
<dbReference type="GO" id="GO:0015385">
    <property type="term" value="F:sodium:proton antiporter activity"/>
    <property type="evidence" value="ECO:0007669"/>
    <property type="project" value="InterPro"/>
</dbReference>
<feature type="domain" description="Cation/H+ exchanger transmembrane" evidence="11">
    <location>
        <begin position="25"/>
        <end position="498"/>
    </location>
</feature>
<keyword evidence="13" id="KW-1185">Reference proteome</keyword>
<comment type="caution">
    <text evidence="12">The sequence shown here is derived from an EMBL/GenBank/DDBJ whole genome shotgun (WGS) entry which is preliminary data.</text>
</comment>
<evidence type="ECO:0000256" key="8">
    <source>
        <dbReference type="ARBA" id="ARBA00023201"/>
    </source>
</evidence>
<feature type="compositionally biased region" description="Polar residues" evidence="9">
    <location>
        <begin position="633"/>
        <end position="644"/>
    </location>
</feature>
<dbReference type="PRINTS" id="PR01084">
    <property type="entry name" value="NAHEXCHNGR"/>
</dbReference>
<evidence type="ECO:0000313" key="12">
    <source>
        <dbReference type="EMBL" id="KAF1373078.1"/>
    </source>
</evidence>
<evidence type="ECO:0000256" key="1">
    <source>
        <dbReference type="ARBA" id="ARBA00004141"/>
    </source>
</evidence>
<keyword evidence="6" id="KW-0406">Ion transport</keyword>
<reference evidence="12 13" key="1">
    <citation type="submission" date="2019-06" db="EMBL/GenBank/DDBJ databases">
        <title>A chromosome-scale genome assembly of the European perch, Perca fluviatilis.</title>
        <authorList>
            <person name="Roques C."/>
            <person name="Zahm M."/>
            <person name="Cabau C."/>
            <person name="Klopp C."/>
            <person name="Bouchez O."/>
            <person name="Donnadieu C."/>
            <person name="Kuhl H."/>
            <person name="Gislard M."/>
            <person name="Guendouz S."/>
            <person name="Journot L."/>
            <person name="Haffray P."/>
            <person name="Bestin A."/>
            <person name="Morvezen R."/>
            <person name="Feron R."/>
            <person name="Wen M."/>
            <person name="Jouanno E."/>
            <person name="Herpin A."/>
            <person name="Schartl M."/>
            <person name="Postlethwait J."/>
            <person name="Schaerlinger B."/>
            <person name="Chardard D."/>
            <person name="Lecocq T."/>
            <person name="Poncet C."/>
            <person name="Jaffrelo L."/>
            <person name="Lampietro C."/>
            <person name="Guiguen Y."/>
        </authorList>
    </citation>
    <scope>NUCLEOTIDE SEQUENCE [LARGE SCALE GENOMIC DNA]</scope>
    <source>
        <tissue evidence="12">Blood</tissue>
    </source>
</reference>
<gene>
    <name evidence="12" type="ORF">PFLUV_G00256590</name>
</gene>
<dbReference type="GO" id="GO:0098719">
    <property type="term" value="P:sodium ion import across plasma membrane"/>
    <property type="evidence" value="ECO:0007669"/>
    <property type="project" value="TreeGrafter"/>
</dbReference>
<dbReference type="AlphaFoldDB" id="A0A6A5E3T6"/>
<dbReference type="GO" id="GO:0005886">
    <property type="term" value="C:plasma membrane"/>
    <property type="evidence" value="ECO:0007669"/>
    <property type="project" value="TreeGrafter"/>
</dbReference>
<organism evidence="12 13">
    <name type="scientific">Perca fluviatilis</name>
    <name type="common">European perch</name>
    <dbReference type="NCBI Taxonomy" id="8168"/>
    <lineage>
        <taxon>Eukaryota</taxon>
        <taxon>Metazoa</taxon>
        <taxon>Chordata</taxon>
        <taxon>Craniata</taxon>
        <taxon>Vertebrata</taxon>
        <taxon>Euteleostomi</taxon>
        <taxon>Actinopterygii</taxon>
        <taxon>Neopterygii</taxon>
        <taxon>Teleostei</taxon>
        <taxon>Neoteleostei</taxon>
        <taxon>Acanthomorphata</taxon>
        <taxon>Eupercaria</taxon>
        <taxon>Perciformes</taxon>
        <taxon>Percoidei</taxon>
        <taxon>Percidae</taxon>
        <taxon>Percinae</taxon>
        <taxon>Perca</taxon>
    </lineage>
</organism>
<feature type="transmembrane region" description="Helical" evidence="10">
    <location>
        <begin position="149"/>
        <end position="172"/>
    </location>
</feature>
<dbReference type="GO" id="GO:0051453">
    <property type="term" value="P:regulation of intracellular pH"/>
    <property type="evidence" value="ECO:0007669"/>
    <property type="project" value="TreeGrafter"/>
</dbReference>
<feature type="transmembrane region" description="Helical" evidence="10">
    <location>
        <begin position="222"/>
        <end position="242"/>
    </location>
</feature>
<feature type="transmembrane region" description="Helical" evidence="10">
    <location>
        <begin position="262"/>
        <end position="288"/>
    </location>
</feature>
<evidence type="ECO:0000259" key="11">
    <source>
        <dbReference type="Pfam" id="PF00999"/>
    </source>
</evidence>
<evidence type="ECO:0000256" key="9">
    <source>
        <dbReference type="SAM" id="MobiDB-lite"/>
    </source>
</evidence>
<sequence>MSGKQDKSAKLGLVAIGLTLVTILSVWKLKRFKYRLINETGGAMFYGMLVGLTVRCLSFDRGGHVDDMETVCICGGLNSTPHILTVNITSHVHCFRHVGKVNQRCPPISTPHTETFDPEVLFNLFLPPIIFHGAYTLNQKRFIENLGSVLTFAFLGTIISCLTIGACVYGFTRLMVLLGQAADGDFFFTDCLLFGAIISATDPVAVLGLLSELRVDPDLLTLLFGESVLNDAVAIVLTHAITTYTQMGAGHTFDPHAVLLSVGYFLGVLAGSFLLGFIFTVITALISFHPLPSLAPHPQLNYHLSIRCNLSTSSTCFLSAEASGLSGIVAVLFCGLSQARYTIHNLSSQGRTRTKEMEASTLSYCTGKFHRGANKSELFEVFNFLGEIFIFSYMGYALLTFPHVFKALFITGAFISIFISRACNIYPFSFLLNLGRTTKIPCPFQHFMMFAGFRGAVALSLALRDTSTEVRRTILTTTLLLVSFTIWLLGTAAHPMLRRLNIRVGVDADESPEDLSHEVATGRPDTTRGLWHHLDYKYLKPVLTHCGPPLTDSLPQWCGPFARLFSSPRVQEVEEQLCETEPHDSTFDLEKTENQLGSIGGDSGSAHQEDLLEGDLGLGTVPALAGRPEAPGVTSNPAYQSLLP</sequence>
<keyword evidence="7 10" id="KW-0472">Membrane</keyword>
<feature type="transmembrane region" description="Helical" evidence="10">
    <location>
        <begin position="407"/>
        <end position="432"/>
    </location>
</feature>
<evidence type="ECO:0000256" key="7">
    <source>
        <dbReference type="ARBA" id="ARBA00023136"/>
    </source>
</evidence>
<evidence type="ECO:0000256" key="3">
    <source>
        <dbReference type="ARBA" id="ARBA00022692"/>
    </source>
</evidence>
<dbReference type="PANTHER" id="PTHR10110">
    <property type="entry name" value="SODIUM/HYDROGEN EXCHANGER"/>
    <property type="match status" value="1"/>
</dbReference>
<dbReference type="InterPro" id="IPR004709">
    <property type="entry name" value="NaH_exchanger"/>
</dbReference>
<accession>A0A6A5E3T6</accession>
<evidence type="ECO:0000256" key="4">
    <source>
        <dbReference type="ARBA" id="ARBA00022989"/>
    </source>
</evidence>
<evidence type="ECO:0000256" key="2">
    <source>
        <dbReference type="ARBA" id="ARBA00022448"/>
    </source>
</evidence>
<dbReference type="GO" id="GO:0015386">
    <property type="term" value="F:potassium:proton antiporter activity"/>
    <property type="evidence" value="ECO:0007669"/>
    <property type="project" value="TreeGrafter"/>
</dbReference>
<dbReference type="InterPro" id="IPR018422">
    <property type="entry name" value="Cation/H_exchanger_CPA1"/>
</dbReference>
<evidence type="ECO:0000256" key="5">
    <source>
        <dbReference type="ARBA" id="ARBA00023053"/>
    </source>
</evidence>
<evidence type="ECO:0000256" key="6">
    <source>
        <dbReference type="ARBA" id="ARBA00023065"/>
    </source>
</evidence>
<proteinExistence type="predicted"/>
<dbReference type="Pfam" id="PF00999">
    <property type="entry name" value="Na_H_Exchanger"/>
    <property type="match status" value="1"/>
</dbReference>
<keyword evidence="8" id="KW-0739">Sodium transport</keyword>
<name>A0A6A5E3T6_PERFL</name>
<comment type="subcellular location">
    <subcellularLocation>
        <location evidence="1">Membrane</location>
        <topology evidence="1">Multi-pass membrane protein</topology>
    </subcellularLocation>
</comment>
<dbReference type="Proteomes" id="UP000465112">
    <property type="component" value="Chromosome 22"/>
</dbReference>
<dbReference type="GO" id="GO:0055037">
    <property type="term" value="C:recycling endosome"/>
    <property type="evidence" value="ECO:0007669"/>
    <property type="project" value="TreeGrafter"/>
</dbReference>
<evidence type="ECO:0000313" key="13">
    <source>
        <dbReference type="Proteomes" id="UP000465112"/>
    </source>
</evidence>
<dbReference type="InterPro" id="IPR006153">
    <property type="entry name" value="Cation/H_exchanger_TM"/>
</dbReference>
<feature type="transmembrane region" description="Helical" evidence="10">
    <location>
        <begin position="378"/>
        <end position="401"/>
    </location>
</feature>
<dbReference type="EMBL" id="VHII01000022">
    <property type="protein sequence ID" value="KAF1373078.1"/>
    <property type="molecule type" value="Genomic_DNA"/>
</dbReference>
<keyword evidence="4 10" id="KW-1133">Transmembrane helix</keyword>
<feature type="transmembrane region" description="Helical" evidence="10">
    <location>
        <begin position="474"/>
        <end position="493"/>
    </location>
</feature>
<feature type="region of interest" description="Disordered" evidence="9">
    <location>
        <begin position="619"/>
        <end position="644"/>
    </location>
</feature>
<dbReference type="Gene3D" id="6.10.140.1330">
    <property type="match status" value="1"/>
</dbReference>